<sequence length="147" mass="17336">MPTLASELESIVYTVPSKFDSLSNADYKPNPSKWSKKEILSHLCDSASVNHKRFVDILISKEPITIHGYNQDLWMQVHNYQHTFSTEEILHLWISLNKRILKLLTNVTEKQWQLPCKTEDQNIVTLEWLVTDYIDHMNHHFKQIFGE</sequence>
<name>A0ABU8FRQ2_9BACI</name>
<dbReference type="RefSeq" id="WP_336481023.1">
    <property type="nucleotide sequence ID" value="NZ_JBAWSV010000001.1"/>
</dbReference>
<comment type="caution">
    <text evidence="2">The sequence shown here is derived from an EMBL/GenBank/DDBJ whole genome shotgun (WGS) entry which is preliminary data.</text>
</comment>
<dbReference type="InterPro" id="IPR034660">
    <property type="entry name" value="DinB/YfiT-like"/>
</dbReference>
<dbReference type="Proteomes" id="UP001367922">
    <property type="component" value="Unassembled WGS sequence"/>
</dbReference>
<proteinExistence type="predicted"/>
<dbReference type="SUPFAM" id="SSF109854">
    <property type="entry name" value="DinB/YfiT-like putative metalloenzymes"/>
    <property type="match status" value="1"/>
</dbReference>
<dbReference type="InterPro" id="IPR024775">
    <property type="entry name" value="DinB-like"/>
</dbReference>
<dbReference type="Pfam" id="PF12867">
    <property type="entry name" value="DinB_2"/>
    <property type="match status" value="1"/>
</dbReference>
<organism evidence="2 3">
    <name type="scientific">Bacillus yunxiaonensis</name>
    <dbReference type="NCBI Taxonomy" id="3127665"/>
    <lineage>
        <taxon>Bacteria</taxon>
        <taxon>Bacillati</taxon>
        <taxon>Bacillota</taxon>
        <taxon>Bacilli</taxon>
        <taxon>Bacillales</taxon>
        <taxon>Bacillaceae</taxon>
        <taxon>Bacillus</taxon>
    </lineage>
</organism>
<evidence type="ECO:0000259" key="1">
    <source>
        <dbReference type="Pfam" id="PF12867"/>
    </source>
</evidence>
<feature type="domain" description="DinB-like" evidence="1">
    <location>
        <begin position="25"/>
        <end position="144"/>
    </location>
</feature>
<gene>
    <name evidence="2" type="ORF">WAX78_04205</name>
</gene>
<accession>A0ABU8FRQ2</accession>
<evidence type="ECO:0000313" key="3">
    <source>
        <dbReference type="Proteomes" id="UP001367922"/>
    </source>
</evidence>
<dbReference type="Gene3D" id="1.20.120.450">
    <property type="entry name" value="dinb family like domain"/>
    <property type="match status" value="1"/>
</dbReference>
<keyword evidence="3" id="KW-1185">Reference proteome</keyword>
<dbReference type="EMBL" id="JBAWSV010000001">
    <property type="protein sequence ID" value="MEI4828654.1"/>
    <property type="molecule type" value="Genomic_DNA"/>
</dbReference>
<evidence type="ECO:0000313" key="2">
    <source>
        <dbReference type="EMBL" id="MEI4828654.1"/>
    </source>
</evidence>
<reference evidence="2 3" key="1">
    <citation type="submission" date="2024-01" db="EMBL/GenBank/DDBJ databases">
        <title>Seven novel Bacillus-like species.</title>
        <authorList>
            <person name="Liu G."/>
        </authorList>
    </citation>
    <scope>NUCLEOTIDE SEQUENCE [LARGE SCALE GENOMIC DNA]</scope>
    <source>
        <strain evidence="2 3">FJAT-53711</strain>
    </source>
</reference>
<protein>
    <submittedName>
        <fullName evidence="2">DinB family protein</fullName>
    </submittedName>
</protein>